<dbReference type="GO" id="GO:0046872">
    <property type="term" value="F:metal ion binding"/>
    <property type="evidence" value="ECO:0007669"/>
    <property type="project" value="UniProtKB-UniRule"/>
</dbReference>
<gene>
    <name evidence="12" type="ORF">B0I21_101538</name>
</gene>
<evidence type="ECO:0000256" key="8">
    <source>
        <dbReference type="ARBA" id="ARBA00031306"/>
    </source>
</evidence>
<evidence type="ECO:0000256" key="6">
    <source>
        <dbReference type="ARBA" id="ARBA00022827"/>
    </source>
</evidence>
<evidence type="ECO:0000256" key="2">
    <source>
        <dbReference type="ARBA" id="ARBA00016337"/>
    </source>
</evidence>
<organism evidence="12 13">
    <name type="scientific">Sphingobacterium paludis</name>
    <dbReference type="NCBI Taxonomy" id="1476465"/>
    <lineage>
        <taxon>Bacteria</taxon>
        <taxon>Pseudomonadati</taxon>
        <taxon>Bacteroidota</taxon>
        <taxon>Sphingobacteriia</taxon>
        <taxon>Sphingobacteriales</taxon>
        <taxon>Sphingobacteriaceae</taxon>
        <taxon>Sphingobacterium</taxon>
    </lineage>
</organism>
<comment type="caution">
    <text evidence="12">The sequence shown here is derived from an EMBL/GenBank/DDBJ whole genome shotgun (WGS) entry which is preliminary data.</text>
</comment>
<keyword evidence="5 10" id="KW-0479">Metal-binding</keyword>
<sequence length="329" mass="36488">MYNVNILMKAIVHMLSAVFLVGCLSMSVRAQVTVTRTATLMGSRFEFTVIEKDSMLAQERIAEAMAEVSRIENLISEWQPHTQISEVNRHAGIRAVQVDREVFDLTARAIQFSKLTHGAFDISIAAMDHIWRFDDTMEALPTAEAIKKSVEKVGFQDIILDSVACTIFLSKLGMKIGFGSIGKGYAADKCRTLMKMKGVVGGIINASGDIATWGNQQHGEAWLIGLRNPFKQHKMVKRLKMRERAVATSGTYEKYVEFEGKRYAHIINPKTGYPSTGLVSVTIYGPSAEFANGLSTSIMVMGVKAGKKVLRKFPHYKGIFITDDGKVLR</sequence>
<dbReference type="PIRSF" id="PIRSF006268">
    <property type="entry name" value="ApbE"/>
    <property type="match status" value="1"/>
</dbReference>
<dbReference type="InterPro" id="IPR024932">
    <property type="entry name" value="ApbE"/>
</dbReference>
<dbReference type="GO" id="GO:0016740">
    <property type="term" value="F:transferase activity"/>
    <property type="evidence" value="ECO:0007669"/>
    <property type="project" value="UniProtKB-UniRule"/>
</dbReference>
<evidence type="ECO:0000256" key="11">
    <source>
        <dbReference type="PIRSR" id="PIRSR006268-2"/>
    </source>
</evidence>
<reference evidence="12 13" key="1">
    <citation type="submission" date="2019-03" db="EMBL/GenBank/DDBJ databases">
        <title>Genomic Encyclopedia of Type Strains, Phase III (KMG-III): the genomes of soil and plant-associated and newly described type strains.</title>
        <authorList>
            <person name="Whitman W."/>
        </authorList>
    </citation>
    <scope>NUCLEOTIDE SEQUENCE [LARGE SCALE GENOMIC DNA]</scope>
    <source>
        <strain evidence="12 13">CGMCC 1.12801</strain>
    </source>
</reference>
<evidence type="ECO:0000256" key="5">
    <source>
        <dbReference type="ARBA" id="ARBA00022723"/>
    </source>
</evidence>
<name>A0A4R7DA34_9SPHI</name>
<comment type="catalytic activity">
    <reaction evidence="9 10">
        <text>L-threonyl-[protein] + FAD = FMN-L-threonyl-[protein] + AMP + H(+)</text>
        <dbReference type="Rhea" id="RHEA:36847"/>
        <dbReference type="Rhea" id="RHEA-COMP:11060"/>
        <dbReference type="Rhea" id="RHEA-COMP:11061"/>
        <dbReference type="ChEBI" id="CHEBI:15378"/>
        <dbReference type="ChEBI" id="CHEBI:30013"/>
        <dbReference type="ChEBI" id="CHEBI:57692"/>
        <dbReference type="ChEBI" id="CHEBI:74257"/>
        <dbReference type="ChEBI" id="CHEBI:456215"/>
        <dbReference type="EC" id="2.7.1.180"/>
    </reaction>
</comment>
<evidence type="ECO:0000256" key="4">
    <source>
        <dbReference type="ARBA" id="ARBA00022679"/>
    </source>
</evidence>
<evidence type="ECO:0000313" key="12">
    <source>
        <dbReference type="EMBL" id="TDS17667.1"/>
    </source>
</evidence>
<protein>
    <recommendedName>
        <fullName evidence="2 10">FAD:protein FMN transferase</fullName>
        <ecNumber evidence="1 10">2.7.1.180</ecNumber>
    </recommendedName>
    <alternativeName>
        <fullName evidence="8 10">Flavin transferase</fullName>
    </alternativeName>
</protein>
<dbReference type="SUPFAM" id="SSF143631">
    <property type="entry name" value="ApbE-like"/>
    <property type="match status" value="1"/>
</dbReference>
<dbReference type="OrthoDB" id="9778595at2"/>
<dbReference type="EC" id="2.7.1.180" evidence="1 10"/>
<keyword evidence="12" id="KW-0449">Lipoprotein</keyword>
<dbReference type="AlphaFoldDB" id="A0A4R7DA34"/>
<accession>A0A4R7DA34</accession>
<evidence type="ECO:0000256" key="9">
    <source>
        <dbReference type="ARBA" id="ARBA00048540"/>
    </source>
</evidence>
<dbReference type="InterPro" id="IPR003374">
    <property type="entry name" value="ApbE-like_sf"/>
</dbReference>
<feature type="binding site" evidence="11">
    <location>
        <position position="296"/>
    </location>
    <ligand>
        <name>Mg(2+)</name>
        <dbReference type="ChEBI" id="CHEBI:18420"/>
    </ligand>
</feature>
<dbReference type="PANTHER" id="PTHR30040:SF2">
    <property type="entry name" value="FAD:PROTEIN FMN TRANSFERASE"/>
    <property type="match status" value="1"/>
</dbReference>
<dbReference type="Pfam" id="PF02424">
    <property type="entry name" value="ApbE"/>
    <property type="match status" value="1"/>
</dbReference>
<evidence type="ECO:0000313" key="13">
    <source>
        <dbReference type="Proteomes" id="UP000294752"/>
    </source>
</evidence>
<keyword evidence="7 10" id="KW-0460">Magnesium</keyword>
<dbReference type="Gene3D" id="3.10.520.10">
    <property type="entry name" value="ApbE-like domains"/>
    <property type="match status" value="1"/>
</dbReference>
<keyword evidence="13" id="KW-1185">Reference proteome</keyword>
<dbReference type="Proteomes" id="UP000294752">
    <property type="component" value="Unassembled WGS sequence"/>
</dbReference>
<keyword evidence="6 10" id="KW-0274">FAD</keyword>
<comment type="similarity">
    <text evidence="10">Belongs to the ApbE family.</text>
</comment>
<evidence type="ECO:0000256" key="1">
    <source>
        <dbReference type="ARBA" id="ARBA00011955"/>
    </source>
</evidence>
<evidence type="ECO:0000256" key="3">
    <source>
        <dbReference type="ARBA" id="ARBA00022630"/>
    </source>
</evidence>
<evidence type="ECO:0000256" key="7">
    <source>
        <dbReference type="ARBA" id="ARBA00022842"/>
    </source>
</evidence>
<keyword evidence="3 10" id="KW-0285">Flavoprotein</keyword>
<comment type="cofactor">
    <cofactor evidence="11">
        <name>Mg(2+)</name>
        <dbReference type="ChEBI" id="CHEBI:18420"/>
    </cofactor>
    <cofactor evidence="11">
        <name>Mn(2+)</name>
        <dbReference type="ChEBI" id="CHEBI:29035"/>
    </cofactor>
    <text evidence="11">Magnesium. Can also use manganese.</text>
</comment>
<dbReference type="EMBL" id="SNZV01000001">
    <property type="protein sequence ID" value="TDS17667.1"/>
    <property type="molecule type" value="Genomic_DNA"/>
</dbReference>
<feature type="binding site" evidence="11">
    <location>
        <position position="180"/>
    </location>
    <ligand>
        <name>Mg(2+)</name>
        <dbReference type="ChEBI" id="CHEBI:18420"/>
    </ligand>
</feature>
<proteinExistence type="inferred from homology"/>
<evidence type="ECO:0000256" key="10">
    <source>
        <dbReference type="PIRNR" id="PIRNR006268"/>
    </source>
</evidence>
<keyword evidence="4 10" id="KW-0808">Transferase</keyword>
<dbReference type="PANTHER" id="PTHR30040">
    <property type="entry name" value="THIAMINE BIOSYNTHESIS LIPOPROTEIN APBE"/>
    <property type="match status" value="1"/>
</dbReference>